<protein>
    <submittedName>
        <fullName evidence="1">Uncharacterized protein</fullName>
    </submittedName>
</protein>
<sequence length="123" mass="13258">MASLEMSRIRAGVWEGVVTAEGSQPPQLEVVHLERVLPGLEITATEDGRWQLRQPIPPEVLGDGVQTLVLRAGDAVLGDVAILAGQALDEDLRAEIALLRAELDLLKAAFRRHCAETVKASSD</sequence>
<gene>
    <name evidence="1" type="ORF">SAMN05421795_102308</name>
</gene>
<evidence type="ECO:0000313" key="1">
    <source>
        <dbReference type="EMBL" id="SIS66577.1"/>
    </source>
</evidence>
<name>A0A1N7KYG0_9RHOB</name>
<dbReference type="AlphaFoldDB" id="A0A1N7KYG0"/>
<organism evidence="1 2">
    <name type="scientific">Phaeovulum vinaykumarii</name>
    <dbReference type="NCBI Taxonomy" id="407234"/>
    <lineage>
        <taxon>Bacteria</taxon>
        <taxon>Pseudomonadati</taxon>
        <taxon>Pseudomonadota</taxon>
        <taxon>Alphaproteobacteria</taxon>
        <taxon>Rhodobacterales</taxon>
        <taxon>Paracoccaceae</taxon>
        <taxon>Phaeovulum</taxon>
    </lineage>
</organism>
<dbReference type="Proteomes" id="UP000186098">
    <property type="component" value="Unassembled WGS sequence"/>
</dbReference>
<dbReference type="EMBL" id="FTOM01000002">
    <property type="protein sequence ID" value="SIS66577.1"/>
    <property type="molecule type" value="Genomic_DNA"/>
</dbReference>
<dbReference type="OrthoDB" id="7772846at2"/>
<reference evidence="2" key="1">
    <citation type="submission" date="2017-01" db="EMBL/GenBank/DDBJ databases">
        <authorList>
            <person name="Varghese N."/>
            <person name="Submissions S."/>
        </authorList>
    </citation>
    <scope>NUCLEOTIDE SEQUENCE [LARGE SCALE GENOMIC DNA]</scope>
    <source>
        <strain evidence="2">DSM 18714</strain>
    </source>
</reference>
<evidence type="ECO:0000313" key="2">
    <source>
        <dbReference type="Proteomes" id="UP000186098"/>
    </source>
</evidence>
<proteinExistence type="predicted"/>
<keyword evidence="2" id="KW-1185">Reference proteome</keyword>
<dbReference type="RefSeq" id="WP_076364013.1">
    <property type="nucleotide sequence ID" value="NZ_FTOM01000002.1"/>
</dbReference>
<accession>A0A1N7KYG0</accession>
<dbReference type="STRING" id="407234.SAMN05421795_102308"/>